<accession>A0A5E4MVT1</accession>
<dbReference type="PANTHER" id="PTHR45749">
    <property type="match status" value="1"/>
</dbReference>
<dbReference type="OrthoDB" id="6614514at2759"/>
<sequence>MCDEARCHKEEQLSICIRYTVELNIHERFLGFVDVSSGQKADQIVTTIFKFFKKQKNSLQHVNIVAQSYDGASVMSGQLNGVQTKIKEHHPTAVYIHCISHRLNLVVVDVCTSIKEARNVFNTLEAVYVHFSKPTNNIKLCEVQTKLGLKKGSIMRVCDTRWVCRFKNCKAIIENYVAIVDTLQIEIEDQSDKNVPQAIGILTSIGRSEFIVLVFILHEVLAIINVLSNQLQNTNTTLGKSVNIINGVISTFKSLRSDESFKIKFKKKISFTQLRHKECDVCESQNSRTFQRPNAGHTLMSADSFHRQVEQSLKHQKKTYNFDDFIKAVGSANKSRDVKIMNNFGFYLWINYKSQQKIGKSTNHMLLKDIVCIKAVKDKFILCIQFDFEEECSEVDFLKKNIMTISEMVAPQPLNGLCGNPVKKEMIF</sequence>
<keyword evidence="2" id="KW-1185">Reference proteome</keyword>
<evidence type="ECO:0000313" key="1">
    <source>
        <dbReference type="EMBL" id="VVC36394.1"/>
    </source>
</evidence>
<dbReference type="InterPro" id="IPR012337">
    <property type="entry name" value="RNaseH-like_sf"/>
</dbReference>
<proteinExistence type="predicted"/>
<protein>
    <submittedName>
        <fullName evidence="1">Uncharacterized protein</fullName>
    </submittedName>
</protein>
<dbReference type="PANTHER" id="PTHR45749:SF37">
    <property type="entry name" value="OS05G0311600 PROTEIN"/>
    <property type="match status" value="1"/>
</dbReference>
<dbReference type="AlphaFoldDB" id="A0A5E4MVT1"/>
<dbReference type="SUPFAM" id="SSF53098">
    <property type="entry name" value="Ribonuclease H-like"/>
    <property type="match status" value="1"/>
</dbReference>
<dbReference type="Proteomes" id="UP000325440">
    <property type="component" value="Unassembled WGS sequence"/>
</dbReference>
<name>A0A5E4MVT1_9HEMI</name>
<reference evidence="1 2" key="1">
    <citation type="submission" date="2019-08" db="EMBL/GenBank/DDBJ databases">
        <authorList>
            <person name="Alioto T."/>
            <person name="Alioto T."/>
            <person name="Gomez Garrido J."/>
        </authorList>
    </citation>
    <scope>NUCLEOTIDE SEQUENCE [LARGE SCALE GENOMIC DNA]</scope>
</reference>
<dbReference type="EMBL" id="CABPRJ010001433">
    <property type="protein sequence ID" value="VVC36394.1"/>
    <property type="molecule type" value="Genomic_DNA"/>
</dbReference>
<evidence type="ECO:0000313" key="2">
    <source>
        <dbReference type="Proteomes" id="UP000325440"/>
    </source>
</evidence>
<gene>
    <name evidence="1" type="ORF">CINCED_3A024276</name>
</gene>
<organism evidence="1 2">
    <name type="scientific">Cinara cedri</name>
    <dbReference type="NCBI Taxonomy" id="506608"/>
    <lineage>
        <taxon>Eukaryota</taxon>
        <taxon>Metazoa</taxon>
        <taxon>Ecdysozoa</taxon>
        <taxon>Arthropoda</taxon>
        <taxon>Hexapoda</taxon>
        <taxon>Insecta</taxon>
        <taxon>Pterygota</taxon>
        <taxon>Neoptera</taxon>
        <taxon>Paraneoptera</taxon>
        <taxon>Hemiptera</taxon>
        <taxon>Sternorrhyncha</taxon>
        <taxon>Aphidomorpha</taxon>
        <taxon>Aphidoidea</taxon>
        <taxon>Aphididae</taxon>
        <taxon>Lachninae</taxon>
        <taxon>Cinara</taxon>
    </lineage>
</organism>